<proteinExistence type="predicted"/>
<sequence length="111" mass="12495">MNQLHKPIDNLLASVSSEERGALSLRDLLDAESKYLKSIERYLNHSFPQSEVAYKAHSIDRNKKVLIKLISSIDDKVTFGKKRVPEAMIQIASQGNEHDIKALEQHLALAS</sequence>
<organism evidence="1 2">
    <name type="scientific">Vibrio astriarenae</name>
    <dbReference type="NCBI Taxonomy" id="1481923"/>
    <lineage>
        <taxon>Bacteria</taxon>
        <taxon>Pseudomonadati</taxon>
        <taxon>Pseudomonadota</taxon>
        <taxon>Gammaproteobacteria</taxon>
        <taxon>Vibrionales</taxon>
        <taxon>Vibrionaceae</taxon>
        <taxon>Vibrio</taxon>
    </lineage>
</organism>
<accession>A0A7Z2T6R3</accession>
<evidence type="ECO:0008006" key="3">
    <source>
        <dbReference type="Google" id="ProtNLM"/>
    </source>
</evidence>
<gene>
    <name evidence="1" type="ORF">GT360_17635</name>
</gene>
<keyword evidence="2" id="KW-1185">Reference proteome</keyword>
<dbReference type="AlphaFoldDB" id="A0A7Z2T6R3"/>
<dbReference type="Proteomes" id="UP000464262">
    <property type="component" value="Chromosome 2"/>
</dbReference>
<evidence type="ECO:0000313" key="1">
    <source>
        <dbReference type="EMBL" id="QIA65361.1"/>
    </source>
</evidence>
<name>A0A7Z2T6R3_9VIBR</name>
<evidence type="ECO:0000313" key="2">
    <source>
        <dbReference type="Proteomes" id="UP000464262"/>
    </source>
</evidence>
<dbReference type="KEGG" id="vas:GT360_17635"/>
<reference evidence="1 2" key="1">
    <citation type="submission" date="2020-01" db="EMBL/GenBank/DDBJ databases">
        <title>Whole genome and functional gene identification of agarase of Vibrio HN897.</title>
        <authorList>
            <person name="Liu Y."/>
            <person name="Zhao Z."/>
        </authorList>
    </citation>
    <scope>NUCLEOTIDE SEQUENCE [LARGE SCALE GENOMIC DNA]</scope>
    <source>
        <strain evidence="1 2">HN897</strain>
    </source>
</reference>
<dbReference type="EMBL" id="CP047476">
    <property type="protein sequence ID" value="QIA65361.1"/>
    <property type="molecule type" value="Genomic_DNA"/>
</dbReference>
<protein>
    <recommendedName>
        <fullName evidence="3">DH domain-containing protein</fullName>
    </recommendedName>
</protein>
<dbReference type="RefSeq" id="WP_164650261.1">
    <property type="nucleotide sequence ID" value="NZ_CP047476.1"/>
</dbReference>